<dbReference type="Proteomes" id="UP000504635">
    <property type="component" value="Unplaced"/>
</dbReference>
<sequence length="185" mass="21650">MAQAFITTHKDTFRWNCQPRVGPIRQDDLSKLEPEGDIWKLDPNKEIEEELRNLPKIKETIEKLYLKRMKTTYQLSHCDNLLKAAKHIKTTLSLPNASASQAKIENVKDEDFENELLEYCNNLYGPNNQKIIPPLYTSRNVFGYLRPSRLRTTRSVYQDDHGKVAYRILMSAYDRRTIDKSSQLC</sequence>
<name>A0A6J2YD28_SITOR</name>
<keyword evidence="1" id="KW-1185">Reference proteome</keyword>
<dbReference type="KEGG" id="soy:115886348"/>
<dbReference type="OrthoDB" id="7333821at2759"/>
<dbReference type="GeneID" id="115886348"/>
<reference evidence="2" key="1">
    <citation type="submission" date="2025-08" db="UniProtKB">
        <authorList>
            <consortium name="RefSeq"/>
        </authorList>
    </citation>
    <scope>IDENTIFICATION</scope>
    <source>
        <tissue evidence="2">Gonads</tissue>
    </source>
</reference>
<protein>
    <submittedName>
        <fullName evidence="2">Uncharacterized protein LOC115886348</fullName>
    </submittedName>
</protein>
<evidence type="ECO:0000313" key="2">
    <source>
        <dbReference type="RefSeq" id="XP_030761307.1"/>
    </source>
</evidence>
<gene>
    <name evidence="2" type="primary">LOC115886348</name>
</gene>
<evidence type="ECO:0000313" key="1">
    <source>
        <dbReference type="Proteomes" id="UP000504635"/>
    </source>
</evidence>
<dbReference type="InParanoid" id="A0A6J2YD28"/>
<accession>A0A6J2YD28</accession>
<proteinExistence type="predicted"/>
<dbReference type="AlphaFoldDB" id="A0A6J2YD28"/>
<dbReference type="RefSeq" id="XP_030761307.1">
    <property type="nucleotide sequence ID" value="XM_030905447.1"/>
</dbReference>
<organism evidence="1 2">
    <name type="scientific">Sitophilus oryzae</name>
    <name type="common">Rice weevil</name>
    <name type="synonym">Curculio oryzae</name>
    <dbReference type="NCBI Taxonomy" id="7048"/>
    <lineage>
        <taxon>Eukaryota</taxon>
        <taxon>Metazoa</taxon>
        <taxon>Ecdysozoa</taxon>
        <taxon>Arthropoda</taxon>
        <taxon>Hexapoda</taxon>
        <taxon>Insecta</taxon>
        <taxon>Pterygota</taxon>
        <taxon>Neoptera</taxon>
        <taxon>Endopterygota</taxon>
        <taxon>Coleoptera</taxon>
        <taxon>Polyphaga</taxon>
        <taxon>Cucujiformia</taxon>
        <taxon>Curculionidae</taxon>
        <taxon>Dryophthorinae</taxon>
        <taxon>Sitophilus</taxon>
    </lineage>
</organism>